<organism evidence="1">
    <name type="scientific">Myoviridae sp. ctCo31</name>
    <dbReference type="NCBI Taxonomy" id="2825053"/>
    <lineage>
        <taxon>Viruses</taxon>
        <taxon>Duplodnaviria</taxon>
        <taxon>Heunggongvirae</taxon>
        <taxon>Uroviricota</taxon>
        <taxon>Caudoviricetes</taxon>
    </lineage>
</organism>
<name>A0A8S5UMI6_9CAUD</name>
<proteinExistence type="predicted"/>
<dbReference type="EMBL" id="BK016109">
    <property type="protein sequence ID" value="DAF95713.1"/>
    <property type="molecule type" value="Genomic_DNA"/>
</dbReference>
<protein>
    <submittedName>
        <fullName evidence="1">Uncharacterized protein</fullName>
    </submittedName>
</protein>
<reference evidence="1" key="1">
    <citation type="journal article" date="2021" name="Proc. Natl. Acad. Sci. U.S.A.">
        <title>A Catalog of Tens of Thousands of Viruses from Human Metagenomes Reveals Hidden Associations with Chronic Diseases.</title>
        <authorList>
            <person name="Tisza M.J."/>
            <person name="Buck C.B."/>
        </authorList>
    </citation>
    <scope>NUCLEOTIDE SEQUENCE</scope>
    <source>
        <strain evidence="1">CtCo31</strain>
    </source>
</reference>
<accession>A0A8S5UMI6</accession>
<sequence length="100" mass="12234">MNLEDLKKELETYGNIRKTNNNIEVKVHILNKKNEDYWNIMINDMAEDISVRWHVKVSELPFEEMVEKYFDKLTKWFEKNTDIHHILHQMALLQERLQYA</sequence>
<evidence type="ECO:0000313" key="1">
    <source>
        <dbReference type="EMBL" id="DAF95713.1"/>
    </source>
</evidence>